<keyword evidence="4" id="KW-0029">Amino-acid transport</keyword>
<comment type="similarity">
    <text evidence="1">Belongs to the leucine-binding protein family.</text>
</comment>
<dbReference type="PANTHER" id="PTHR30483:SF6">
    <property type="entry name" value="PERIPLASMIC BINDING PROTEIN OF ABC TRANSPORTER FOR NATURAL AMINO ACIDS"/>
    <property type="match status" value="1"/>
</dbReference>
<dbReference type="EMBL" id="ATBP01000165">
    <property type="protein sequence ID" value="ETR72271.1"/>
    <property type="molecule type" value="Genomic_DNA"/>
</dbReference>
<dbReference type="CDD" id="cd06344">
    <property type="entry name" value="PBP1_ABC_HAAT-like"/>
    <property type="match status" value="1"/>
</dbReference>
<evidence type="ECO:0000256" key="2">
    <source>
        <dbReference type="ARBA" id="ARBA00022448"/>
    </source>
</evidence>
<evidence type="ECO:0000256" key="4">
    <source>
        <dbReference type="ARBA" id="ARBA00022970"/>
    </source>
</evidence>
<keyword evidence="2" id="KW-0813">Transport</keyword>
<evidence type="ECO:0000313" key="8">
    <source>
        <dbReference type="Proteomes" id="UP000189670"/>
    </source>
</evidence>
<dbReference type="GO" id="GO:0006865">
    <property type="term" value="P:amino acid transport"/>
    <property type="evidence" value="ECO:0007669"/>
    <property type="project" value="UniProtKB-KW"/>
</dbReference>
<dbReference type="SUPFAM" id="SSF53850">
    <property type="entry name" value="Periplasmic binding protein-like II"/>
    <property type="match status" value="1"/>
</dbReference>
<dbReference type="Gene3D" id="3.40.190.10">
    <property type="entry name" value="Periplasmic binding protein-like II"/>
    <property type="match status" value="1"/>
</dbReference>
<dbReference type="SUPFAM" id="SSF53822">
    <property type="entry name" value="Periplasmic binding protein-like I"/>
    <property type="match status" value="1"/>
</dbReference>
<evidence type="ECO:0000259" key="6">
    <source>
        <dbReference type="Pfam" id="PF13458"/>
    </source>
</evidence>
<dbReference type="Gene3D" id="3.40.50.2300">
    <property type="match status" value="2"/>
</dbReference>
<dbReference type="PANTHER" id="PTHR30483">
    <property type="entry name" value="LEUCINE-SPECIFIC-BINDING PROTEIN"/>
    <property type="match status" value="1"/>
</dbReference>
<dbReference type="InterPro" id="IPR000914">
    <property type="entry name" value="SBP_5_dom"/>
</dbReference>
<evidence type="ECO:0000256" key="3">
    <source>
        <dbReference type="ARBA" id="ARBA00022729"/>
    </source>
</evidence>
<dbReference type="AlphaFoldDB" id="A0A1V1PBP4"/>
<reference evidence="8" key="1">
    <citation type="submission" date="2012-11" db="EMBL/GenBank/DDBJ databases">
        <authorList>
            <person name="Lucero-Rivera Y.E."/>
            <person name="Tovar-Ramirez D."/>
        </authorList>
    </citation>
    <scope>NUCLEOTIDE SEQUENCE [LARGE SCALE GENOMIC DNA]</scope>
    <source>
        <strain evidence="8">Araruama</strain>
    </source>
</reference>
<dbReference type="InterPro" id="IPR028081">
    <property type="entry name" value="Leu-bd"/>
</dbReference>
<gene>
    <name evidence="7" type="ORF">OMM_01843</name>
</gene>
<dbReference type="InterPro" id="IPR000709">
    <property type="entry name" value="Leu_Ile_Val-bd"/>
</dbReference>
<evidence type="ECO:0000256" key="1">
    <source>
        <dbReference type="ARBA" id="ARBA00010062"/>
    </source>
</evidence>
<organism evidence="7 8">
    <name type="scientific">Candidatus Magnetoglobus multicellularis str. Araruama</name>
    <dbReference type="NCBI Taxonomy" id="890399"/>
    <lineage>
        <taxon>Bacteria</taxon>
        <taxon>Pseudomonadati</taxon>
        <taxon>Thermodesulfobacteriota</taxon>
        <taxon>Desulfobacteria</taxon>
        <taxon>Desulfobacterales</taxon>
        <taxon>Desulfobacteraceae</taxon>
        <taxon>Candidatus Magnetoglobus</taxon>
    </lineage>
</organism>
<keyword evidence="3" id="KW-0732">Signal</keyword>
<dbReference type="PROSITE" id="PS51257">
    <property type="entry name" value="PROKAR_LIPOPROTEIN"/>
    <property type="match status" value="1"/>
</dbReference>
<dbReference type="Proteomes" id="UP000189670">
    <property type="component" value="Unassembled WGS sequence"/>
</dbReference>
<proteinExistence type="inferred from homology"/>
<accession>A0A1V1PBP4</accession>
<sequence length="527" mass="59174">MGATMNKPVRLPVLVLILLTILGGSACEFLPVSSEVRQKSAEANKNDIVIGVVGSSDTQNLFVAGVRLAIKEINQNGGISNREIKPLFFDEKGDLKQSLQISEQLSKNPEVIAVIGHNFSRTAIPASIVYENAGILLISSGATHLSFTQYGDKFTFRNVPSDKSSATEMVSHLKQHHLIRVVSLFDSQSYRKGLADLFHEKAIEQHLEIVAQKAYFPWQKNFRDVLSDIHKNYQFDVIFIAGLFPTAAEIIKQARLLGIHQPFISDYTLDSPELLNIAGKEAENTILATIFDPESPQKETSGFKERFDLEYGVEPDIWSALGYDAIQLFAHAIRQSHSIAPITLSSTLRFLENWNGVTGSYSVLSDGGITGKSYFFKQVQNEEFVFVDRNMRSDDLLSGQIKEFTLRLPISSRIQALDPAMMMDMNAIELSEQLFISLTDLDPETYESVPELASDWKISDNGTTYTFSLRKDVRWTDGQPVTAHDVVWALQRNIQAENKCPNVPALFIIKNARDIYYKKLKILTSWR</sequence>
<dbReference type="PRINTS" id="PR00337">
    <property type="entry name" value="LEUILEVALBP"/>
</dbReference>
<feature type="domain" description="Leucine-binding protein" evidence="6">
    <location>
        <begin position="58"/>
        <end position="380"/>
    </location>
</feature>
<dbReference type="InterPro" id="IPR028082">
    <property type="entry name" value="Peripla_BP_I"/>
</dbReference>
<evidence type="ECO:0000259" key="5">
    <source>
        <dbReference type="Pfam" id="PF00496"/>
    </source>
</evidence>
<dbReference type="Gene3D" id="3.90.76.10">
    <property type="entry name" value="Dipeptide-binding Protein, Domain 1"/>
    <property type="match status" value="1"/>
</dbReference>
<dbReference type="Pfam" id="PF00496">
    <property type="entry name" value="SBP_bac_5"/>
    <property type="match status" value="1"/>
</dbReference>
<evidence type="ECO:0000313" key="7">
    <source>
        <dbReference type="EMBL" id="ETR72271.1"/>
    </source>
</evidence>
<protein>
    <submittedName>
        <fullName evidence="7">Branched-chain amino acid transport system substrate-binding protein</fullName>
    </submittedName>
</protein>
<feature type="domain" description="Solute-binding protein family 5" evidence="5">
    <location>
        <begin position="449"/>
        <end position="515"/>
    </location>
</feature>
<name>A0A1V1PBP4_9BACT</name>
<comment type="caution">
    <text evidence="7">The sequence shown here is derived from an EMBL/GenBank/DDBJ whole genome shotgun (WGS) entry which is preliminary data.</text>
</comment>
<dbReference type="InterPro" id="IPR051010">
    <property type="entry name" value="BCAA_transport"/>
</dbReference>
<dbReference type="Pfam" id="PF13458">
    <property type="entry name" value="Peripla_BP_6"/>
    <property type="match status" value="1"/>
</dbReference>